<dbReference type="EMBL" id="JAMQBK010000064">
    <property type="protein sequence ID" value="MCM2373697.1"/>
    <property type="molecule type" value="Genomic_DNA"/>
</dbReference>
<feature type="domain" description="Transposase IS4-like" evidence="1">
    <location>
        <begin position="46"/>
        <end position="148"/>
    </location>
</feature>
<evidence type="ECO:0000313" key="3">
    <source>
        <dbReference type="Proteomes" id="UP001202961"/>
    </source>
</evidence>
<accession>A0ABT0UA55</accession>
<dbReference type="Pfam" id="PF01609">
    <property type="entry name" value="DDE_Tnp_1"/>
    <property type="match status" value="1"/>
</dbReference>
<proteinExistence type="predicted"/>
<keyword evidence="3" id="KW-1185">Reference proteome</keyword>
<sequence length="162" mass="18663">MRALKNATDSSSHSVQQLIACQFAGKNRPFEGRYPTCKKTSKKSKAQQTRDGTVFLIRLGYPDSIFVCHLRYKVTQEEFRPRKIPLATALVNANISTAEELAELCHRRWSVELPIRSLKTQMQMDHTRCKSPQMVRKEFHCHMIGYNWVGCEMLASALRCRS</sequence>
<reference evidence="2 3" key="1">
    <citation type="journal article" date="2022" name="Syst. Appl. Microbiol.">
        <title>Rhodopirellula aestuarii sp. nov., a novel member of the genus Rhodopirellula isolated from brackish sediments collected in the Tagus River estuary, Portugal.</title>
        <authorList>
            <person name="Vitorino I.R."/>
            <person name="Klimek D."/>
            <person name="Calusinska M."/>
            <person name="Lobo-da-Cunha A."/>
            <person name="Vasconcelos V."/>
            <person name="Lage O.M."/>
        </authorList>
    </citation>
    <scope>NUCLEOTIDE SEQUENCE [LARGE SCALE GENOMIC DNA]</scope>
    <source>
        <strain evidence="2 3">ICT_H3.1</strain>
    </source>
</reference>
<dbReference type="RefSeq" id="WP_250931504.1">
    <property type="nucleotide sequence ID" value="NZ_JAMQBK010000064.1"/>
</dbReference>
<protein>
    <submittedName>
        <fullName evidence="2">Transposase</fullName>
    </submittedName>
</protein>
<evidence type="ECO:0000313" key="2">
    <source>
        <dbReference type="EMBL" id="MCM2373697.1"/>
    </source>
</evidence>
<organism evidence="2 3">
    <name type="scientific">Aporhodopirellula aestuarii</name>
    <dbReference type="NCBI Taxonomy" id="2950107"/>
    <lineage>
        <taxon>Bacteria</taxon>
        <taxon>Pseudomonadati</taxon>
        <taxon>Planctomycetota</taxon>
        <taxon>Planctomycetia</taxon>
        <taxon>Pirellulales</taxon>
        <taxon>Pirellulaceae</taxon>
        <taxon>Aporhodopirellula</taxon>
    </lineage>
</organism>
<dbReference type="InterPro" id="IPR012337">
    <property type="entry name" value="RNaseH-like_sf"/>
</dbReference>
<comment type="caution">
    <text evidence="2">The sequence shown here is derived from an EMBL/GenBank/DDBJ whole genome shotgun (WGS) entry which is preliminary data.</text>
</comment>
<dbReference type="Proteomes" id="UP001202961">
    <property type="component" value="Unassembled WGS sequence"/>
</dbReference>
<gene>
    <name evidence="2" type="ORF">NB063_24040</name>
</gene>
<name>A0ABT0UA55_9BACT</name>
<dbReference type="SUPFAM" id="SSF53098">
    <property type="entry name" value="Ribonuclease H-like"/>
    <property type="match status" value="1"/>
</dbReference>
<evidence type="ECO:0000259" key="1">
    <source>
        <dbReference type="Pfam" id="PF01609"/>
    </source>
</evidence>
<dbReference type="InterPro" id="IPR002559">
    <property type="entry name" value="Transposase_11"/>
</dbReference>